<evidence type="ECO:0000259" key="1">
    <source>
        <dbReference type="Pfam" id="PF00092"/>
    </source>
</evidence>
<dbReference type="Pfam" id="PF00092">
    <property type="entry name" value="VWA"/>
    <property type="match status" value="1"/>
</dbReference>
<dbReference type="SUPFAM" id="SSF53300">
    <property type="entry name" value="vWA-like"/>
    <property type="match status" value="1"/>
</dbReference>
<gene>
    <name evidence="3" type="primary">LOC136079681</name>
</gene>
<dbReference type="PANTHER" id="PTHR10166:SF37">
    <property type="entry name" value="STOLID, ISOFORM H"/>
    <property type="match status" value="1"/>
</dbReference>
<sequence length="221" mass="24636">MFCHTCHAAINSGVKKTMIKDIDTDVAVNAIAKIAARMIIHALGENNYFNVITVSNGAKLIEPCVPYLSQATKFNKEKMQIAINKIEKPNNVLNLTNGILLAFYILNSAVGGNNRIYRVSCNKLIIVISDGLKGNYNNAGKAVFDRMNSEKIVRVFSYLVGLVKNPNDRALKEMSCNNRGYFYKIETLGNIWNSVVEYLEVLSRSLASHKDEIKPTLSPVY</sequence>
<dbReference type="GeneID" id="136079681"/>
<dbReference type="Gene3D" id="3.40.50.410">
    <property type="entry name" value="von Willebrand factor, type A domain"/>
    <property type="match status" value="1"/>
</dbReference>
<evidence type="ECO:0000313" key="2">
    <source>
        <dbReference type="Proteomes" id="UP001652625"/>
    </source>
</evidence>
<dbReference type="Proteomes" id="UP001652625">
    <property type="component" value="Chromosome 04"/>
</dbReference>
<proteinExistence type="predicted"/>
<organism evidence="2 3">
    <name type="scientific">Hydra vulgaris</name>
    <name type="common">Hydra</name>
    <name type="synonym">Hydra attenuata</name>
    <dbReference type="NCBI Taxonomy" id="6087"/>
    <lineage>
        <taxon>Eukaryota</taxon>
        <taxon>Metazoa</taxon>
        <taxon>Cnidaria</taxon>
        <taxon>Hydrozoa</taxon>
        <taxon>Hydroidolina</taxon>
        <taxon>Anthoathecata</taxon>
        <taxon>Aplanulata</taxon>
        <taxon>Hydridae</taxon>
        <taxon>Hydra</taxon>
    </lineage>
</organism>
<dbReference type="RefSeq" id="XP_065651932.1">
    <property type="nucleotide sequence ID" value="XM_065795860.1"/>
</dbReference>
<reference evidence="3" key="1">
    <citation type="submission" date="2025-08" db="UniProtKB">
        <authorList>
            <consortium name="RefSeq"/>
        </authorList>
    </citation>
    <scope>IDENTIFICATION</scope>
</reference>
<accession>A0ABM4BS17</accession>
<dbReference type="InterPro" id="IPR036465">
    <property type="entry name" value="vWFA_dom_sf"/>
</dbReference>
<dbReference type="InterPro" id="IPR002035">
    <property type="entry name" value="VWF_A"/>
</dbReference>
<keyword evidence="2" id="KW-1185">Reference proteome</keyword>
<name>A0ABM4BS17_HYDVU</name>
<dbReference type="InterPro" id="IPR051173">
    <property type="entry name" value="Ca_channel_alpha-2/delta"/>
</dbReference>
<dbReference type="PANTHER" id="PTHR10166">
    <property type="entry name" value="VOLTAGE-DEPENDENT CALCIUM CHANNEL SUBUNIT ALPHA-2/DELTA-RELATED"/>
    <property type="match status" value="1"/>
</dbReference>
<feature type="domain" description="VWFA" evidence="1">
    <location>
        <begin position="32"/>
        <end position="189"/>
    </location>
</feature>
<evidence type="ECO:0000313" key="3">
    <source>
        <dbReference type="RefSeq" id="XP_065651932.1"/>
    </source>
</evidence>
<protein>
    <submittedName>
        <fullName evidence="3">Voltage-dependent calcium channel subunit alpha-2/delta-4-like isoform X1</fullName>
    </submittedName>
</protein>